<dbReference type="NCBIfam" id="TIGR03655">
    <property type="entry name" value="anti_R_Lar"/>
    <property type="match status" value="1"/>
</dbReference>
<dbReference type="EMBL" id="RKMK01000033">
    <property type="protein sequence ID" value="RXG89253.1"/>
    <property type="molecule type" value="Genomic_DNA"/>
</dbReference>
<accession>A0A4Q0QFB8</accession>
<evidence type="ECO:0000313" key="2">
    <source>
        <dbReference type="EMBL" id="RXG89253.1"/>
    </source>
</evidence>
<dbReference type="Proteomes" id="UP000290174">
    <property type="component" value="Unassembled WGS sequence"/>
</dbReference>
<feature type="region of interest" description="Disordered" evidence="1">
    <location>
        <begin position="62"/>
        <end position="85"/>
    </location>
</feature>
<dbReference type="InterPro" id="IPR019908">
    <property type="entry name" value="Toxin_RalR"/>
</dbReference>
<evidence type="ECO:0000256" key="1">
    <source>
        <dbReference type="SAM" id="MobiDB-lite"/>
    </source>
</evidence>
<organism evidence="2 3">
    <name type="scientific">Bradyrhizobium zhanjiangense</name>
    <dbReference type="NCBI Taxonomy" id="1325107"/>
    <lineage>
        <taxon>Bacteria</taxon>
        <taxon>Pseudomonadati</taxon>
        <taxon>Pseudomonadota</taxon>
        <taxon>Alphaproteobacteria</taxon>
        <taxon>Hyphomicrobiales</taxon>
        <taxon>Nitrobacteraceae</taxon>
        <taxon>Bradyrhizobium</taxon>
    </lineage>
</organism>
<proteinExistence type="predicted"/>
<reference evidence="2 3" key="1">
    <citation type="submission" date="2018-11" db="EMBL/GenBank/DDBJ databases">
        <title>Bradyrhizobium sp. nov., isolated from effective nodules of peanut in China.</title>
        <authorList>
            <person name="Li Y."/>
        </authorList>
    </citation>
    <scope>NUCLEOTIDE SEQUENCE [LARGE SCALE GENOMIC DNA]</scope>
    <source>
        <strain evidence="2 3">CCBAU 51770</strain>
    </source>
</reference>
<dbReference type="RefSeq" id="WP_128956595.1">
    <property type="nucleotide sequence ID" value="NZ_RKMK01000033.1"/>
</dbReference>
<gene>
    <name evidence="2" type="ORF">EAS61_28250</name>
</gene>
<comment type="caution">
    <text evidence="2">The sequence shown here is derived from an EMBL/GenBank/DDBJ whole genome shotgun (WGS) entry which is preliminary data.</text>
</comment>
<dbReference type="AlphaFoldDB" id="A0A4Q0QFB8"/>
<evidence type="ECO:0000313" key="3">
    <source>
        <dbReference type="Proteomes" id="UP000290174"/>
    </source>
</evidence>
<dbReference type="Pfam" id="PF14354">
    <property type="entry name" value="Lar_restr_allev"/>
    <property type="match status" value="1"/>
</dbReference>
<protein>
    <submittedName>
        <fullName evidence="2">Restriction alleviation protein, Lar family</fullName>
    </submittedName>
</protein>
<sequence length="85" mass="9210">MPRKPSDSAAIDPLRGFPVSVQPLRPCPFCGGSEVWINSDIDPKFVVCKECIAFGPNAPTVKQAAERWNKRTRPPKANTAAATSD</sequence>
<name>A0A4Q0QFB8_9BRAD</name>